<name>A0A6P2CTY0_9BACT</name>
<keyword evidence="2" id="KW-1185">Reference proteome</keyword>
<protein>
    <recommendedName>
        <fullName evidence="3">DUF4105 domain-containing protein</fullName>
    </recommendedName>
</protein>
<dbReference type="AlphaFoldDB" id="A0A6P2CTY0"/>
<dbReference type="RefSeq" id="WP_162667305.1">
    <property type="nucleotide sequence ID" value="NZ_LR593886.1"/>
</dbReference>
<dbReference type="EMBL" id="LR593886">
    <property type="protein sequence ID" value="VTR92441.1"/>
    <property type="molecule type" value="Genomic_DNA"/>
</dbReference>
<evidence type="ECO:0008006" key="3">
    <source>
        <dbReference type="Google" id="ProtNLM"/>
    </source>
</evidence>
<organism evidence="1 2">
    <name type="scientific">Gemmata massiliana</name>
    <dbReference type="NCBI Taxonomy" id="1210884"/>
    <lineage>
        <taxon>Bacteria</taxon>
        <taxon>Pseudomonadati</taxon>
        <taxon>Planctomycetota</taxon>
        <taxon>Planctomycetia</taxon>
        <taxon>Gemmatales</taxon>
        <taxon>Gemmataceae</taxon>
        <taxon>Gemmata</taxon>
    </lineage>
</organism>
<proteinExistence type="predicted"/>
<evidence type="ECO:0000313" key="1">
    <source>
        <dbReference type="EMBL" id="VTR92441.1"/>
    </source>
</evidence>
<dbReference type="Proteomes" id="UP000464178">
    <property type="component" value="Chromosome"/>
</dbReference>
<evidence type="ECO:0000313" key="2">
    <source>
        <dbReference type="Proteomes" id="UP000464178"/>
    </source>
</evidence>
<dbReference type="KEGG" id="gms:SOIL9_52730"/>
<sequence>MPQGNPTARVFIWYPHEDDDGGAHAGHVSMYIGNYEVGKNFELALNPKSPDYVMPTEVMRDFGLSGVHYNDNYVSWWPEGGGGLLEGDRAKPKLGLYKDVKAERGQPHVVYDVYGLNVAAMRSCWHETRDKPKAGYQFLRKNCATIVMRVLEAGGALNKIGKLNNVWFGNRLYWTPKYIAQICNLLRDKDLAVKTKAGNCPAKKSNFEGKLFQLMGVR</sequence>
<reference evidence="1 2" key="1">
    <citation type="submission" date="2019-05" db="EMBL/GenBank/DDBJ databases">
        <authorList>
            <consortium name="Science for Life Laboratories"/>
        </authorList>
    </citation>
    <scope>NUCLEOTIDE SEQUENCE [LARGE SCALE GENOMIC DNA]</scope>
    <source>
        <strain evidence="1">Soil9</strain>
    </source>
</reference>
<accession>A0A6P2CTY0</accession>
<gene>
    <name evidence="1" type="ORF">SOIL9_52730</name>
</gene>